<feature type="compositionally biased region" description="Basic and acidic residues" evidence="1">
    <location>
        <begin position="37"/>
        <end position="50"/>
    </location>
</feature>
<dbReference type="AlphaFoldDB" id="A0A1E3QDQ4"/>
<proteinExistence type="predicted"/>
<dbReference type="EMBL" id="KV454290">
    <property type="protein sequence ID" value="ODQ75821.1"/>
    <property type="molecule type" value="Genomic_DNA"/>
</dbReference>
<feature type="region of interest" description="Disordered" evidence="1">
    <location>
        <begin position="109"/>
        <end position="134"/>
    </location>
</feature>
<organism evidence="2 3">
    <name type="scientific">Lipomyces starkeyi NRRL Y-11557</name>
    <dbReference type="NCBI Taxonomy" id="675824"/>
    <lineage>
        <taxon>Eukaryota</taxon>
        <taxon>Fungi</taxon>
        <taxon>Dikarya</taxon>
        <taxon>Ascomycota</taxon>
        <taxon>Saccharomycotina</taxon>
        <taxon>Lipomycetes</taxon>
        <taxon>Lipomycetales</taxon>
        <taxon>Lipomycetaceae</taxon>
        <taxon>Lipomyces</taxon>
    </lineage>
</organism>
<feature type="compositionally biased region" description="Polar residues" evidence="1">
    <location>
        <begin position="124"/>
        <end position="134"/>
    </location>
</feature>
<evidence type="ECO:0000256" key="1">
    <source>
        <dbReference type="SAM" id="MobiDB-lite"/>
    </source>
</evidence>
<reference evidence="2 3" key="1">
    <citation type="journal article" date="2016" name="Proc. Natl. Acad. Sci. U.S.A.">
        <title>Comparative genomics of biotechnologically important yeasts.</title>
        <authorList>
            <person name="Riley R."/>
            <person name="Haridas S."/>
            <person name="Wolfe K.H."/>
            <person name="Lopes M.R."/>
            <person name="Hittinger C.T."/>
            <person name="Goeker M."/>
            <person name="Salamov A.A."/>
            <person name="Wisecaver J.H."/>
            <person name="Long T.M."/>
            <person name="Calvey C.H."/>
            <person name="Aerts A.L."/>
            <person name="Barry K.W."/>
            <person name="Choi C."/>
            <person name="Clum A."/>
            <person name="Coughlan A.Y."/>
            <person name="Deshpande S."/>
            <person name="Douglass A.P."/>
            <person name="Hanson S.J."/>
            <person name="Klenk H.-P."/>
            <person name="LaButti K.M."/>
            <person name="Lapidus A."/>
            <person name="Lindquist E.A."/>
            <person name="Lipzen A.M."/>
            <person name="Meier-Kolthoff J.P."/>
            <person name="Ohm R.A."/>
            <person name="Otillar R.P."/>
            <person name="Pangilinan J.L."/>
            <person name="Peng Y."/>
            <person name="Rokas A."/>
            <person name="Rosa C.A."/>
            <person name="Scheuner C."/>
            <person name="Sibirny A.A."/>
            <person name="Slot J.C."/>
            <person name="Stielow J.B."/>
            <person name="Sun H."/>
            <person name="Kurtzman C.P."/>
            <person name="Blackwell M."/>
            <person name="Grigoriev I.V."/>
            <person name="Jeffries T.W."/>
        </authorList>
    </citation>
    <scope>NUCLEOTIDE SEQUENCE [LARGE SCALE GENOMIC DNA]</scope>
    <source>
        <strain evidence="2 3">NRRL Y-11557</strain>
    </source>
</reference>
<evidence type="ECO:0000313" key="3">
    <source>
        <dbReference type="Proteomes" id="UP000094385"/>
    </source>
</evidence>
<name>A0A1E3QDQ4_LIPST</name>
<keyword evidence="3" id="KW-1185">Reference proteome</keyword>
<feature type="region of interest" description="Disordered" evidence="1">
    <location>
        <begin position="1"/>
        <end position="56"/>
    </location>
</feature>
<dbReference type="Proteomes" id="UP000094385">
    <property type="component" value="Unassembled WGS sequence"/>
</dbReference>
<accession>A0A1E3QDQ4</accession>
<gene>
    <name evidence="2" type="ORF">LIPSTDRAFT_217855</name>
</gene>
<evidence type="ECO:0000313" key="2">
    <source>
        <dbReference type="EMBL" id="ODQ75821.1"/>
    </source>
</evidence>
<sequence>MTDVRLGIRNAGRLLSERGRQSPKPEGAVGCMSGPARTRDVPHGHEDATPKPKGRVPPFFSSPAFCSCDHRYAALSPLTPSAPVSVRGGPVFRDRCRCLGLNAASAARFRPAPECGHEPRRADTTNPFPLLPSQ</sequence>
<protein>
    <submittedName>
        <fullName evidence="2">Uncharacterized protein</fullName>
    </submittedName>
</protein>